<evidence type="ECO:0000313" key="1">
    <source>
        <dbReference type="EMBL" id="KAI4305119.1"/>
    </source>
</evidence>
<organism evidence="1 2">
    <name type="scientific">Bauhinia variegata</name>
    <name type="common">Purple orchid tree</name>
    <name type="synonym">Phanera variegata</name>
    <dbReference type="NCBI Taxonomy" id="167791"/>
    <lineage>
        <taxon>Eukaryota</taxon>
        <taxon>Viridiplantae</taxon>
        <taxon>Streptophyta</taxon>
        <taxon>Embryophyta</taxon>
        <taxon>Tracheophyta</taxon>
        <taxon>Spermatophyta</taxon>
        <taxon>Magnoliopsida</taxon>
        <taxon>eudicotyledons</taxon>
        <taxon>Gunneridae</taxon>
        <taxon>Pentapetalae</taxon>
        <taxon>rosids</taxon>
        <taxon>fabids</taxon>
        <taxon>Fabales</taxon>
        <taxon>Fabaceae</taxon>
        <taxon>Cercidoideae</taxon>
        <taxon>Cercideae</taxon>
        <taxon>Bauhiniinae</taxon>
        <taxon>Bauhinia</taxon>
    </lineage>
</organism>
<protein>
    <submittedName>
        <fullName evidence="1">Uncharacterized protein</fullName>
    </submittedName>
</protein>
<accession>A0ACB9L5X5</accession>
<proteinExistence type="predicted"/>
<gene>
    <name evidence="1" type="ORF">L6164_028505</name>
</gene>
<name>A0ACB9L5X5_BAUVA</name>
<sequence length="244" mass="28841">MDAPRSLIKKVIEAQTHNSYGSSSTIMSLPKDLQVHLFSMVASDSIVDLFNLKICCKDFLDLAEEKYIYQLVSLDTVPLFPWHPDLKDKQSSFLQLCRESGNLEILFRDWLLEFNKNRNSCLEILREISEKGHETAKYMYGMLLLCFEDEEKRKEGLMQLRLLRRSKCVITCRKKVEDLASHCWRVNRKEVVRTLKTLCHNPMQCNGRRVYWGWPLLKDEEDDIPCEYCRFDYELNCFCSIFNL</sequence>
<keyword evidence="2" id="KW-1185">Reference proteome</keyword>
<reference evidence="1 2" key="1">
    <citation type="journal article" date="2022" name="DNA Res.">
        <title>Chromosomal-level genome assembly of the orchid tree Bauhinia variegata (Leguminosae; Cercidoideae) supports the allotetraploid origin hypothesis of Bauhinia.</title>
        <authorList>
            <person name="Zhong Y."/>
            <person name="Chen Y."/>
            <person name="Zheng D."/>
            <person name="Pang J."/>
            <person name="Liu Y."/>
            <person name="Luo S."/>
            <person name="Meng S."/>
            <person name="Qian L."/>
            <person name="Wei D."/>
            <person name="Dai S."/>
            <person name="Zhou R."/>
        </authorList>
    </citation>
    <scope>NUCLEOTIDE SEQUENCE [LARGE SCALE GENOMIC DNA]</scope>
    <source>
        <strain evidence="1">BV-YZ2020</strain>
    </source>
</reference>
<dbReference type="EMBL" id="CM039437">
    <property type="protein sequence ID" value="KAI4305119.1"/>
    <property type="molecule type" value="Genomic_DNA"/>
</dbReference>
<comment type="caution">
    <text evidence="1">The sequence shown here is derived from an EMBL/GenBank/DDBJ whole genome shotgun (WGS) entry which is preliminary data.</text>
</comment>
<evidence type="ECO:0000313" key="2">
    <source>
        <dbReference type="Proteomes" id="UP000828941"/>
    </source>
</evidence>
<dbReference type="Proteomes" id="UP000828941">
    <property type="component" value="Chromosome 12"/>
</dbReference>